<keyword evidence="8 10" id="KW-0503">Monooxygenase</keyword>
<evidence type="ECO:0000256" key="7">
    <source>
        <dbReference type="ARBA" id="ARBA00023004"/>
    </source>
</evidence>
<comment type="pathway">
    <text evidence="2">Secondary metabolite biosynthesis.</text>
</comment>
<dbReference type="InterPro" id="IPR036396">
    <property type="entry name" value="Cyt_P450_sf"/>
</dbReference>
<evidence type="ECO:0000256" key="5">
    <source>
        <dbReference type="ARBA" id="ARBA00022723"/>
    </source>
</evidence>
<dbReference type="InterPro" id="IPR050121">
    <property type="entry name" value="Cytochrome_P450_monoxygenase"/>
</dbReference>
<dbReference type="GO" id="GO:0004497">
    <property type="term" value="F:monooxygenase activity"/>
    <property type="evidence" value="ECO:0007669"/>
    <property type="project" value="UniProtKB-KW"/>
</dbReference>
<keyword evidence="7 9" id="KW-0408">Iron</keyword>
<reference evidence="11 12" key="1">
    <citation type="journal article" date="2019" name="Nat. Ecol. Evol.">
        <title>Megaphylogeny resolves global patterns of mushroom evolution.</title>
        <authorList>
            <person name="Varga T."/>
            <person name="Krizsan K."/>
            <person name="Foldi C."/>
            <person name="Dima B."/>
            <person name="Sanchez-Garcia M."/>
            <person name="Sanchez-Ramirez S."/>
            <person name="Szollosi G.J."/>
            <person name="Szarkandi J.G."/>
            <person name="Papp V."/>
            <person name="Albert L."/>
            <person name="Andreopoulos W."/>
            <person name="Angelini C."/>
            <person name="Antonin V."/>
            <person name="Barry K.W."/>
            <person name="Bougher N.L."/>
            <person name="Buchanan P."/>
            <person name="Buyck B."/>
            <person name="Bense V."/>
            <person name="Catcheside P."/>
            <person name="Chovatia M."/>
            <person name="Cooper J."/>
            <person name="Damon W."/>
            <person name="Desjardin D."/>
            <person name="Finy P."/>
            <person name="Geml J."/>
            <person name="Haridas S."/>
            <person name="Hughes K."/>
            <person name="Justo A."/>
            <person name="Karasinski D."/>
            <person name="Kautmanova I."/>
            <person name="Kiss B."/>
            <person name="Kocsube S."/>
            <person name="Kotiranta H."/>
            <person name="LaButti K.M."/>
            <person name="Lechner B.E."/>
            <person name="Liimatainen K."/>
            <person name="Lipzen A."/>
            <person name="Lukacs Z."/>
            <person name="Mihaltcheva S."/>
            <person name="Morgado L.N."/>
            <person name="Niskanen T."/>
            <person name="Noordeloos M.E."/>
            <person name="Ohm R.A."/>
            <person name="Ortiz-Santana B."/>
            <person name="Ovrebo C."/>
            <person name="Racz N."/>
            <person name="Riley R."/>
            <person name="Savchenko A."/>
            <person name="Shiryaev A."/>
            <person name="Soop K."/>
            <person name="Spirin V."/>
            <person name="Szebenyi C."/>
            <person name="Tomsovsky M."/>
            <person name="Tulloss R.E."/>
            <person name="Uehling J."/>
            <person name="Grigoriev I.V."/>
            <person name="Vagvolgyi C."/>
            <person name="Papp T."/>
            <person name="Martin F.M."/>
            <person name="Miettinen O."/>
            <person name="Hibbett D.S."/>
            <person name="Nagy L.G."/>
        </authorList>
    </citation>
    <scope>NUCLEOTIDE SEQUENCE [LARGE SCALE GENOMIC DNA]</scope>
    <source>
        <strain evidence="11 12">OMC1185</strain>
    </source>
</reference>
<protein>
    <submittedName>
        <fullName evidence="11">Cytochrome P450</fullName>
    </submittedName>
</protein>
<accession>A0A5C3MZT1</accession>
<feature type="binding site" description="axial binding residue" evidence="9">
    <location>
        <position position="476"/>
    </location>
    <ligand>
        <name>heme</name>
        <dbReference type="ChEBI" id="CHEBI:30413"/>
    </ligand>
    <ligandPart>
        <name>Fe</name>
        <dbReference type="ChEBI" id="CHEBI:18248"/>
    </ligandPart>
</feature>
<dbReference type="SUPFAM" id="SSF48264">
    <property type="entry name" value="Cytochrome P450"/>
    <property type="match status" value="1"/>
</dbReference>
<evidence type="ECO:0000256" key="8">
    <source>
        <dbReference type="ARBA" id="ARBA00023033"/>
    </source>
</evidence>
<name>A0A5C3MZT1_9AGAM</name>
<dbReference type="InterPro" id="IPR001128">
    <property type="entry name" value="Cyt_P450"/>
</dbReference>
<keyword evidence="5 9" id="KW-0479">Metal-binding</keyword>
<dbReference type="Pfam" id="PF00067">
    <property type="entry name" value="p450"/>
    <property type="match status" value="1"/>
</dbReference>
<dbReference type="InterPro" id="IPR002401">
    <property type="entry name" value="Cyt_P450_E_grp-I"/>
</dbReference>
<dbReference type="CDD" id="cd11069">
    <property type="entry name" value="CYP_FUM15-like"/>
    <property type="match status" value="1"/>
</dbReference>
<sequence length="539" mass="60385">MTSNILPIIGVVCILAYVLKRRMRLPLSDIPGPKSESFLSGNLLELFGSGAAEADFRWKDAFGSVVRYNGIIGEEHLMISDPKALQYIFHTHAYHFLKETGGRRAISHILNGHSLNSLDGDAHRRHRKVMHPAFGGPEARALFPIFRKMSQALVVRWNDMASQDSESASVVLNIPRWLSRATLDAIGEAAFDYQFGALDNAQTELGKAYENIQVAFFGMQTPSRIFWDNFTDWLPSWVVEMLLATIPNRRYKKMRYTADVTTQVAKQLVAEKREAIVLGSGGKDVLSLLVKANTSTDPKAQLSDQELYDEMRITLLAGHETTSNSLTWTLWELAKHPEVQTRLRNEIREAELKARGELSLSDIEHMPYLQAVLKEGLRLHPAIPRITRLVKDDQVVPLSKPIRTTSGALRSEIAIPAGTKIILSVAAYNRDKEMWGSDADTFNPDRWLSGHEKSKDFASVGVVGNIMTFSSGTRSCIGWRFAMAEMQCFLVDLVKNFEYSVATEKAVRREGNPLMFPIVDGEDQDGVKLPLRVAITARD</sequence>
<dbReference type="Proteomes" id="UP000305948">
    <property type="component" value="Unassembled WGS sequence"/>
</dbReference>
<evidence type="ECO:0000313" key="11">
    <source>
        <dbReference type="EMBL" id="TFK50720.1"/>
    </source>
</evidence>
<dbReference type="PANTHER" id="PTHR24305">
    <property type="entry name" value="CYTOCHROME P450"/>
    <property type="match status" value="1"/>
</dbReference>
<dbReference type="AlphaFoldDB" id="A0A5C3MZT1"/>
<keyword evidence="6 10" id="KW-0560">Oxidoreductase</keyword>
<dbReference type="Gene3D" id="1.10.630.10">
    <property type="entry name" value="Cytochrome P450"/>
    <property type="match status" value="1"/>
</dbReference>
<keyword evidence="4 9" id="KW-0349">Heme</keyword>
<dbReference type="STRING" id="5364.A0A5C3MZT1"/>
<dbReference type="PANTHER" id="PTHR24305:SF166">
    <property type="entry name" value="CYTOCHROME P450 12A4, MITOCHONDRIAL-RELATED"/>
    <property type="match status" value="1"/>
</dbReference>
<organism evidence="11 12">
    <name type="scientific">Heliocybe sulcata</name>
    <dbReference type="NCBI Taxonomy" id="5364"/>
    <lineage>
        <taxon>Eukaryota</taxon>
        <taxon>Fungi</taxon>
        <taxon>Dikarya</taxon>
        <taxon>Basidiomycota</taxon>
        <taxon>Agaricomycotina</taxon>
        <taxon>Agaricomycetes</taxon>
        <taxon>Gloeophyllales</taxon>
        <taxon>Gloeophyllaceae</taxon>
        <taxon>Heliocybe</taxon>
    </lineage>
</organism>
<proteinExistence type="inferred from homology"/>
<evidence type="ECO:0000256" key="2">
    <source>
        <dbReference type="ARBA" id="ARBA00005179"/>
    </source>
</evidence>
<dbReference type="EMBL" id="ML213512">
    <property type="protein sequence ID" value="TFK50720.1"/>
    <property type="molecule type" value="Genomic_DNA"/>
</dbReference>
<dbReference type="PROSITE" id="PS00086">
    <property type="entry name" value="CYTOCHROME_P450"/>
    <property type="match status" value="1"/>
</dbReference>
<dbReference type="GO" id="GO:0005506">
    <property type="term" value="F:iron ion binding"/>
    <property type="evidence" value="ECO:0007669"/>
    <property type="project" value="InterPro"/>
</dbReference>
<evidence type="ECO:0000256" key="3">
    <source>
        <dbReference type="ARBA" id="ARBA00010617"/>
    </source>
</evidence>
<evidence type="ECO:0000313" key="12">
    <source>
        <dbReference type="Proteomes" id="UP000305948"/>
    </source>
</evidence>
<comment type="cofactor">
    <cofactor evidence="1 9">
        <name>heme</name>
        <dbReference type="ChEBI" id="CHEBI:30413"/>
    </cofactor>
</comment>
<dbReference type="PRINTS" id="PR00463">
    <property type="entry name" value="EP450I"/>
</dbReference>
<evidence type="ECO:0000256" key="10">
    <source>
        <dbReference type="RuleBase" id="RU000461"/>
    </source>
</evidence>
<dbReference type="GO" id="GO:0016705">
    <property type="term" value="F:oxidoreductase activity, acting on paired donors, with incorporation or reduction of molecular oxygen"/>
    <property type="evidence" value="ECO:0007669"/>
    <property type="project" value="InterPro"/>
</dbReference>
<comment type="similarity">
    <text evidence="3 10">Belongs to the cytochrome P450 family.</text>
</comment>
<gene>
    <name evidence="11" type="ORF">OE88DRAFT_1680486</name>
</gene>
<dbReference type="InterPro" id="IPR017972">
    <property type="entry name" value="Cyt_P450_CS"/>
</dbReference>
<dbReference type="GO" id="GO:0020037">
    <property type="term" value="F:heme binding"/>
    <property type="evidence" value="ECO:0007669"/>
    <property type="project" value="InterPro"/>
</dbReference>
<evidence type="ECO:0000256" key="6">
    <source>
        <dbReference type="ARBA" id="ARBA00023002"/>
    </source>
</evidence>
<evidence type="ECO:0000256" key="4">
    <source>
        <dbReference type="ARBA" id="ARBA00022617"/>
    </source>
</evidence>
<keyword evidence="12" id="KW-1185">Reference proteome</keyword>
<evidence type="ECO:0000256" key="9">
    <source>
        <dbReference type="PIRSR" id="PIRSR602401-1"/>
    </source>
</evidence>
<dbReference type="OrthoDB" id="1470350at2759"/>
<evidence type="ECO:0000256" key="1">
    <source>
        <dbReference type="ARBA" id="ARBA00001971"/>
    </source>
</evidence>
<dbReference type="PRINTS" id="PR00385">
    <property type="entry name" value="P450"/>
</dbReference>